<reference evidence="1 2" key="1">
    <citation type="journal article" date="2020" name="Genome Biol. Evol.">
        <title>Rhizobium dioscoreae sp. nov., a plant growth-promoting bacterium isolated from yam (Dioscorea species).</title>
        <authorList>
            <person name="Ouyabe M."/>
            <person name="Tanaka N."/>
            <person name="Shiwa Y."/>
            <person name="Fujita N."/>
            <person name="Kikuno H."/>
            <person name="Babil P."/>
            <person name="Shiwachi H."/>
        </authorList>
    </citation>
    <scope>NUCLEOTIDE SEQUENCE [LARGE SCALE GENOMIC DNA]</scope>
    <source>
        <strain evidence="1 2">S-93</strain>
    </source>
</reference>
<comment type="caution">
    <text evidence="1">The sequence shown here is derived from an EMBL/GenBank/DDBJ whole genome shotgun (WGS) entry which is preliminary data.</text>
</comment>
<evidence type="ECO:0008006" key="3">
    <source>
        <dbReference type="Google" id="ProtNLM"/>
    </source>
</evidence>
<keyword evidence="2" id="KW-1185">Reference proteome</keyword>
<dbReference type="Proteomes" id="UP000390335">
    <property type="component" value="Unassembled WGS sequence"/>
</dbReference>
<name>A0ABQ0Z3Z1_9HYPH</name>
<sequence length="78" mass="8495">MEGRALISGVKREKADMLALFPEFGCWVRQNRRLAGGCKGGKTWLSDCAVTLIENHRQLPLKGVSVIARASINEAPDG</sequence>
<gene>
    <name evidence="1" type="ORF">RsS93_26220</name>
</gene>
<dbReference type="EMBL" id="BLAJ01000003">
    <property type="protein sequence ID" value="GES50008.1"/>
    <property type="molecule type" value="Genomic_DNA"/>
</dbReference>
<proteinExistence type="predicted"/>
<evidence type="ECO:0000313" key="2">
    <source>
        <dbReference type="Proteomes" id="UP000390335"/>
    </source>
</evidence>
<protein>
    <recommendedName>
        <fullName evidence="3">Transposase</fullName>
    </recommendedName>
</protein>
<organism evidence="1 2">
    <name type="scientific">Rhizobium dioscoreae</name>
    <dbReference type="NCBI Taxonomy" id="2653122"/>
    <lineage>
        <taxon>Bacteria</taxon>
        <taxon>Pseudomonadati</taxon>
        <taxon>Pseudomonadota</taxon>
        <taxon>Alphaproteobacteria</taxon>
        <taxon>Hyphomicrobiales</taxon>
        <taxon>Rhizobiaceae</taxon>
        <taxon>Rhizobium/Agrobacterium group</taxon>
        <taxon>Rhizobium</taxon>
    </lineage>
</organism>
<evidence type="ECO:0000313" key="1">
    <source>
        <dbReference type="EMBL" id="GES50008.1"/>
    </source>
</evidence>
<accession>A0ABQ0Z3Z1</accession>